<organism evidence="2 3">
    <name type="scientific">Liparis tanakae</name>
    <name type="common">Tanaka's snailfish</name>
    <dbReference type="NCBI Taxonomy" id="230148"/>
    <lineage>
        <taxon>Eukaryota</taxon>
        <taxon>Metazoa</taxon>
        <taxon>Chordata</taxon>
        <taxon>Craniata</taxon>
        <taxon>Vertebrata</taxon>
        <taxon>Euteleostomi</taxon>
        <taxon>Actinopterygii</taxon>
        <taxon>Neopterygii</taxon>
        <taxon>Teleostei</taxon>
        <taxon>Neoteleostei</taxon>
        <taxon>Acanthomorphata</taxon>
        <taxon>Eupercaria</taxon>
        <taxon>Perciformes</taxon>
        <taxon>Cottioidei</taxon>
        <taxon>Cottales</taxon>
        <taxon>Liparidae</taxon>
        <taxon>Liparis</taxon>
    </lineage>
</organism>
<accession>A0A4Z2GPY5</accession>
<reference evidence="2 3" key="1">
    <citation type="submission" date="2019-03" db="EMBL/GenBank/DDBJ databases">
        <title>First draft genome of Liparis tanakae, snailfish: a comprehensive survey of snailfish specific genes.</title>
        <authorList>
            <person name="Kim W."/>
            <person name="Song I."/>
            <person name="Jeong J.-H."/>
            <person name="Kim D."/>
            <person name="Kim S."/>
            <person name="Ryu S."/>
            <person name="Song J.Y."/>
            <person name="Lee S.K."/>
        </authorList>
    </citation>
    <scope>NUCLEOTIDE SEQUENCE [LARGE SCALE GENOMIC DNA]</scope>
    <source>
        <tissue evidence="2">Muscle</tissue>
    </source>
</reference>
<sequence>MGMVPGKVHGAGKRKNYHPIRLTNNLPGGLRGKDLRQRGKGALLCSMIQRVSSDHRGAPVRIGLEEVEEVEEEEEEEEVEEVEEVDPWDQRGAQG</sequence>
<name>A0A4Z2GPY5_9TELE</name>
<dbReference type="Proteomes" id="UP000314294">
    <property type="component" value="Unassembled WGS sequence"/>
</dbReference>
<comment type="caution">
    <text evidence="2">The sequence shown here is derived from an EMBL/GenBank/DDBJ whole genome shotgun (WGS) entry which is preliminary data.</text>
</comment>
<evidence type="ECO:0000313" key="2">
    <source>
        <dbReference type="EMBL" id="TNN54772.1"/>
    </source>
</evidence>
<protein>
    <submittedName>
        <fullName evidence="2">Uncharacterized protein</fullName>
    </submittedName>
</protein>
<evidence type="ECO:0000256" key="1">
    <source>
        <dbReference type="SAM" id="MobiDB-lite"/>
    </source>
</evidence>
<dbReference type="EMBL" id="SRLO01000474">
    <property type="protein sequence ID" value="TNN54772.1"/>
    <property type="molecule type" value="Genomic_DNA"/>
</dbReference>
<evidence type="ECO:0000313" key="3">
    <source>
        <dbReference type="Proteomes" id="UP000314294"/>
    </source>
</evidence>
<feature type="region of interest" description="Disordered" evidence="1">
    <location>
        <begin position="1"/>
        <end position="34"/>
    </location>
</feature>
<feature type="region of interest" description="Disordered" evidence="1">
    <location>
        <begin position="66"/>
        <end position="95"/>
    </location>
</feature>
<keyword evidence="3" id="KW-1185">Reference proteome</keyword>
<proteinExistence type="predicted"/>
<dbReference type="AlphaFoldDB" id="A0A4Z2GPY5"/>
<gene>
    <name evidence="2" type="ORF">EYF80_034978</name>
</gene>
<feature type="compositionally biased region" description="Acidic residues" evidence="1">
    <location>
        <begin position="66"/>
        <end position="87"/>
    </location>
</feature>